<evidence type="ECO:0000256" key="3">
    <source>
        <dbReference type="ARBA" id="ARBA00023239"/>
    </source>
</evidence>
<gene>
    <name evidence="5" type="ORF">GGR20_000903</name>
</gene>
<comment type="caution">
    <text evidence="5">The sequence shown here is derived from an EMBL/GenBank/DDBJ whole genome shotgun (WGS) entry which is preliminary data.</text>
</comment>
<dbReference type="EMBL" id="JACIEW010000001">
    <property type="protein sequence ID" value="MBB4051285.1"/>
    <property type="molecule type" value="Genomic_DNA"/>
</dbReference>
<dbReference type="InterPro" id="IPR050251">
    <property type="entry name" value="HpcH-HpaI_aldolase"/>
</dbReference>
<protein>
    <submittedName>
        <fullName evidence="5">2-dehydro-3-deoxyglucarate aldolase</fullName>
        <ecNumber evidence="5">4.1.2.20</ecNumber>
    </submittedName>
</protein>
<feature type="domain" description="HpcH/HpaI aldolase/citrate lyase" evidence="4">
    <location>
        <begin position="21"/>
        <end position="244"/>
    </location>
</feature>
<comment type="similarity">
    <text evidence="1">Belongs to the HpcH/HpaI aldolase family.</text>
</comment>
<dbReference type="Gene3D" id="3.20.20.60">
    <property type="entry name" value="Phosphoenolpyruvate-binding domains"/>
    <property type="match status" value="1"/>
</dbReference>
<dbReference type="InterPro" id="IPR005000">
    <property type="entry name" value="Aldolase/citrate-lyase_domain"/>
</dbReference>
<proteinExistence type="inferred from homology"/>
<evidence type="ECO:0000313" key="5">
    <source>
        <dbReference type="EMBL" id="MBB4051285.1"/>
    </source>
</evidence>
<dbReference type="PANTHER" id="PTHR30502:SF0">
    <property type="entry name" value="PHOSPHOENOLPYRUVATE CARBOXYLASE FAMILY PROTEIN"/>
    <property type="match status" value="1"/>
</dbReference>
<name>A0A7W6IKF1_9HYPH</name>
<dbReference type="InterPro" id="IPR015813">
    <property type="entry name" value="Pyrv/PenolPyrv_kinase-like_dom"/>
</dbReference>
<dbReference type="GO" id="GO:0046872">
    <property type="term" value="F:metal ion binding"/>
    <property type="evidence" value="ECO:0007669"/>
    <property type="project" value="UniProtKB-KW"/>
</dbReference>
<dbReference type="EC" id="4.1.2.20" evidence="5"/>
<dbReference type="PANTHER" id="PTHR30502">
    <property type="entry name" value="2-KETO-3-DEOXY-L-RHAMNONATE ALDOLASE"/>
    <property type="match status" value="1"/>
</dbReference>
<dbReference type="GO" id="GO:0005737">
    <property type="term" value="C:cytoplasm"/>
    <property type="evidence" value="ECO:0007669"/>
    <property type="project" value="TreeGrafter"/>
</dbReference>
<dbReference type="RefSeq" id="WP_183309986.1">
    <property type="nucleotide sequence ID" value="NZ_JACIEW010000001.1"/>
</dbReference>
<keyword evidence="3 5" id="KW-0456">Lyase</keyword>
<dbReference type="Proteomes" id="UP000547011">
    <property type="component" value="Unassembled WGS sequence"/>
</dbReference>
<evidence type="ECO:0000256" key="1">
    <source>
        <dbReference type="ARBA" id="ARBA00005568"/>
    </source>
</evidence>
<dbReference type="SUPFAM" id="SSF51621">
    <property type="entry name" value="Phosphoenolpyruvate/pyruvate domain"/>
    <property type="match status" value="1"/>
</dbReference>
<accession>A0A7W6IKF1</accession>
<keyword evidence="2" id="KW-0479">Metal-binding</keyword>
<sequence length="256" mass="27650">MDFQSGRALRAKLKSGAVSVGAWQTLGQPAIAEVFAGTGVDWVMIDMEHSMLDLRDVSEAIRVVDLMGKVALVRPPELDPALIKRLLDAGAHGIMIPNVISRQQAIDAVAATRYLPTGMRGVGLGRAQAYGNGFREQFDWALEGALVIVQIEDKRAIEDLDGIFSVDGVDAFFVGPYDLSCSLGAPGNFSTDAFNQAMETLLRKGREMGLPAGYHVVEPNPSDLQARVDMGYRLIAYGVDFRLLHRGMADALASLS</sequence>
<dbReference type="Pfam" id="PF03328">
    <property type="entry name" value="HpcH_HpaI"/>
    <property type="match status" value="1"/>
</dbReference>
<organism evidence="5 6">
    <name type="scientific">Devosia subaequoris</name>
    <dbReference type="NCBI Taxonomy" id="395930"/>
    <lineage>
        <taxon>Bacteria</taxon>
        <taxon>Pseudomonadati</taxon>
        <taxon>Pseudomonadota</taxon>
        <taxon>Alphaproteobacteria</taxon>
        <taxon>Hyphomicrobiales</taxon>
        <taxon>Devosiaceae</taxon>
        <taxon>Devosia</taxon>
    </lineage>
</organism>
<evidence type="ECO:0000313" key="6">
    <source>
        <dbReference type="Proteomes" id="UP000547011"/>
    </source>
</evidence>
<keyword evidence="6" id="KW-1185">Reference proteome</keyword>
<dbReference type="AlphaFoldDB" id="A0A7W6IKF1"/>
<dbReference type="GO" id="GO:0008672">
    <property type="term" value="F:2-dehydro-3-deoxyglucarate aldolase activity"/>
    <property type="evidence" value="ECO:0007669"/>
    <property type="project" value="UniProtKB-EC"/>
</dbReference>
<dbReference type="InterPro" id="IPR040442">
    <property type="entry name" value="Pyrv_kinase-like_dom_sf"/>
</dbReference>
<evidence type="ECO:0000259" key="4">
    <source>
        <dbReference type="Pfam" id="PF03328"/>
    </source>
</evidence>
<evidence type="ECO:0000256" key="2">
    <source>
        <dbReference type="ARBA" id="ARBA00022723"/>
    </source>
</evidence>
<reference evidence="5 6" key="1">
    <citation type="submission" date="2020-08" db="EMBL/GenBank/DDBJ databases">
        <title>Genomic Encyclopedia of Type Strains, Phase IV (KMG-IV): sequencing the most valuable type-strain genomes for metagenomic binning, comparative biology and taxonomic classification.</title>
        <authorList>
            <person name="Goeker M."/>
        </authorList>
    </citation>
    <scope>NUCLEOTIDE SEQUENCE [LARGE SCALE GENOMIC DNA]</scope>
    <source>
        <strain evidence="5 6">DSM 23447</strain>
    </source>
</reference>